<dbReference type="PIRSF" id="PIRSF016498">
    <property type="entry name" value="UCP016498"/>
    <property type="match status" value="1"/>
</dbReference>
<reference evidence="2 3" key="1">
    <citation type="journal article" date="2014" name="BMC Genomics">
        <title>Comparison of environmental and isolate Sulfobacillus genomes reveals diverse carbon, sulfur, nitrogen, and hydrogen metabolisms.</title>
        <authorList>
            <person name="Justice N.B."/>
            <person name="Norman A."/>
            <person name="Brown C.T."/>
            <person name="Singh A."/>
            <person name="Thomas B.C."/>
            <person name="Banfield J.F."/>
        </authorList>
    </citation>
    <scope>NUCLEOTIDE SEQUENCE [LARGE SCALE GENOMIC DNA]</scope>
    <source>
        <strain evidence="2">AMDSBA3</strain>
    </source>
</reference>
<gene>
    <name evidence="2" type="ORF">C7B45_16560</name>
</gene>
<dbReference type="Pfam" id="PF09969">
    <property type="entry name" value="DUF2203"/>
    <property type="match status" value="1"/>
</dbReference>
<feature type="coiled-coil region" evidence="1">
    <location>
        <begin position="8"/>
        <end position="45"/>
    </location>
</feature>
<evidence type="ECO:0000313" key="2">
    <source>
        <dbReference type="EMBL" id="PSR20095.1"/>
    </source>
</evidence>
<dbReference type="Proteomes" id="UP000241848">
    <property type="component" value="Unassembled WGS sequence"/>
</dbReference>
<dbReference type="EMBL" id="PXYV01000087">
    <property type="protein sequence ID" value="PSR20095.1"/>
    <property type="molecule type" value="Genomic_DNA"/>
</dbReference>
<comment type="caution">
    <text evidence="2">The sequence shown here is derived from an EMBL/GenBank/DDBJ whole genome shotgun (WGS) entry which is preliminary data.</text>
</comment>
<sequence>MQPRQFSLEEANQLLDELRLELDDLKRMQKEAREKYEEMRDMREVGYRPDGNLIMLSDYQETKRQFDHIVAEANRILSGINQRGCRVTDVDTGLVDFPSQVDGTPVYLCWQKDEPEVGYYHGLEEGFAGRRPLPQRSNPS</sequence>
<organism evidence="2 3">
    <name type="scientific">Sulfobacillus acidophilus</name>
    <dbReference type="NCBI Taxonomy" id="53633"/>
    <lineage>
        <taxon>Bacteria</taxon>
        <taxon>Bacillati</taxon>
        <taxon>Bacillota</taxon>
        <taxon>Clostridia</taxon>
        <taxon>Eubacteriales</taxon>
        <taxon>Clostridiales Family XVII. Incertae Sedis</taxon>
        <taxon>Sulfobacillus</taxon>
    </lineage>
</organism>
<dbReference type="InterPro" id="IPR018699">
    <property type="entry name" value="DUF2203"/>
</dbReference>
<protein>
    <submittedName>
        <fullName evidence="2">DUF2203 domain-containing protein</fullName>
    </submittedName>
</protein>
<accession>A0A2T2WCX6</accession>
<evidence type="ECO:0000313" key="3">
    <source>
        <dbReference type="Proteomes" id="UP000241848"/>
    </source>
</evidence>
<name>A0A2T2WCX6_9FIRM</name>
<proteinExistence type="predicted"/>
<evidence type="ECO:0000256" key="1">
    <source>
        <dbReference type="SAM" id="Coils"/>
    </source>
</evidence>
<dbReference type="AlphaFoldDB" id="A0A2T2WCX6"/>
<keyword evidence="1" id="KW-0175">Coiled coil</keyword>